<dbReference type="OrthoDB" id="6105117at2"/>
<name>A0A2P8F7R8_9RHOB</name>
<evidence type="ECO:0000313" key="1">
    <source>
        <dbReference type="EMBL" id="PSL17747.1"/>
    </source>
</evidence>
<dbReference type="AlphaFoldDB" id="A0A2P8F7R8"/>
<dbReference type="Proteomes" id="UP000240418">
    <property type="component" value="Unassembled WGS sequence"/>
</dbReference>
<sequence>MKLRTPKDHLATIGLAVSVMLITAAAIDVAKAEAITKPERDIAVINIPQPREGNLLMLRGVAGKGTAAFRINSTCRTMPVRFVAGDFSGEQVDVGRTGSIRIVITNPEVMRDLMAGRDLVSDMVRVSSDATDRAADLYLAQGLSADTGFVINPGRNLFADVLGARNTDVDCASLSTTLP</sequence>
<reference evidence="1 2" key="1">
    <citation type="submission" date="2018-03" db="EMBL/GenBank/DDBJ databases">
        <title>Genomic Encyclopedia of Archaeal and Bacterial Type Strains, Phase II (KMG-II): from individual species to whole genera.</title>
        <authorList>
            <person name="Goeker M."/>
        </authorList>
    </citation>
    <scope>NUCLEOTIDE SEQUENCE [LARGE SCALE GENOMIC DNA]</scope>
    <source>
        <strain evidence="1 2">DSM 100673</strain>
    </source>
</reference>
<organism evidence="1 2">
    <name type="scientific">Shimia abyssi</name>
    <dbReference type="NCBI Taxonomy" id="1662395"/>
    <lineage>
        <taxon>Bacteria</taxon>
        <taxon>Pseudomonadati</taxon>
        <taxon>Pseudomonadota</taxon>
        <taxon>Alphaproteobacteria</taxon>
        <taxon>Rhodobacterales</taxon>
        <taxon>Roseobacteraceae</taxon>
    </lineage>
</organism>
<gene>
    <name evidence="1" type="ORF">CLV88_11594</name>
</gene>
<evidence type="ECO:0000313" key="2">
    <source>
        <dbReference type="Proteomes" id="UP000240418"/>
    </source>
</evidence>
<dbReference type="RefSeq" id="WP_133169998.1">
    <property type="nucleotide sequence ID" value="NZ_PYGJ01000015.1"/>
</dbReference>
<dbReference type="EMBL" id="PYGJ01000015">
    <property type="protein sequence ID" value="PSL17747.1"/>
    <property type="molecule type" value="Genomic_DNA"/>
</dbReference>
<protein>
    <submittedName>
        <fullName evidence="1">Uncharacterized protein</fullName>
    </submittedName>
</protein>
<proteinExistence type="predicted"/>
<keyword evidence="2" id="KW-1185">Reference proteome</keyword>
<comment type="caution">
    <text evidence="1">The sequence shown here is derived from an EMBL/GenBank/DDBJ whole genome shotgun (WGS) entry which is preliminary data.</text>
</comment>
<accession>A0A2P8F7R8</accession>